<evidence type="ECO:0000259" key="4">
    <source>
        <dbReference type="PROSITE" id="PS50887"/>
    </source>
</evidence>
<keyword evidence="1" id="KW-1133">Transmembrane helix</keyword>
<evidence type="ECO:0000313" key="5">
    <source>
        <dbReference type="EMBL" id="KGK11335.1"/>
    </source>
</evidence>
<dbReference type="InterPro" id="IPR032244">
    <property type="entry name" value="LapD_MoxY_N"/>
</dbReference>
<keyword evidence="1" id="KW-0472">Membrane</keyword>
<dbReference type="GeneID" id="43683219"/>
<dbReference type="InterPro" id="IPR003660">
    <property type="entry name" value="HAMP_dom"/>
</dbReference>
<sequence>MTLYKQLVVGMITVFILLMASVFVIEFNTTRNSLEQQQRSEMNNTINTVGLALAPYLKDKDKVAVESVINALFDGSTYSVVRLIFLDSGEEIIRTYPVKPNSVPAWFSKLNLFQRIHDQRIVTSGWLQLAEVEIVSHPGAAYEQLWQAFMRLVSAFSGIFVIGLLAIAYILKRSLKPLTAIIEKMNDIANNKFGEPLARPHTKDLIAVVDGINRMSSQIEVSFKIQAKEAQRLREQAYIDPVSKLGNRSFYISQLDQWLAENAPGGVAVLNAEYIGEVYDNKDYQSADRMVAELAKQLESTITVPGATMARISSDEFGFIFPHMDESELKIVADSIINCVQMLNTDPTGTADAKVALGVAHNKDSKTRTEMLSMVDNALSKAKASPELTYGFVGTDTQGSTMGKQQWKALVEEAIHNDWIQFRFQSANSRTGNTFHREVFSSIEKEGVVYRANQYLYALEQLEATHLFDEYVIESMIKLLERKTFTEPMAINIAHSSLSQPSFIRWITNTLDKHKSVASLLHFEIPEECFVNQPHHTALLCHAIRNAGAEFGVDNYGRNFQSLDYINEYRPNYVKLDYLFTHNLDDEKQKFTLTSISRAAHNLGITTIASRVETQTQLDFLSEHFVEVFQGFIVDKE</sequence>
<dbReference type="Pfam" id="PF00563">
    <property type="entry name" value="EAL"/>
    <property type="match status" value="1"/>
</dbReference>
<feature type="domain" description="HAMP" evidence="3">
    <location>
        <begin position="172"/>
        <end position="224"/>
    </location>
</feature>
<dbReference type="STRING" id="29495.EA26_08430"/>
<dbReference type="SMART" id="SM00267">
    <property type="entry name" value="GGDEF"/>
    <property type="match status" value="1"/>
</dbReference>
<dbReference type="GO" id="GO:0007165">
    <property type="term" value="P:signal transduction"/>
    <property type="evidence" value="ECO:0007669"/>
    <property type="project" value="InterPro"/>
</dbReference>
<dbReference type="Gene3D" id="3.20.20.450">
    <property type="entry name" value="EAL domain"/>
    <property type="match status" value="1"/>
</dbReference>
<dbReference type="InterPro" id="IPR029787">
    <property type="entry name" value="Nucleotide_cyclase"/>
</dbReference>
<dbReference type="InterPro" id="IPR000160">
    <property type="entry name" value="GGDEF_dom"/>
</dbReference>
<dbReference type="PANTHER" id="PTHR33121:SF70">
    <property type="entry name" value="SIGNALING PROTEIN YKOW"/>
    <property type="match status" value="1"/>
</dbReference>
<dbReference type="PANTHER" id="PTHR33121">
    <property type="entry name" value="CYCLIC DI-GMP PHOSPHODIESTERASE PDEF"/>
    <property type="match status" value="1"/>
</dbReference>
<dbReference type="eggNOG" id="COG2200">
    <property type="taxonomic scope" value="Bacteria"/>
</dbReference>
<dbReference type="InterPro" id="IPR042461">
    <property type="entry name" value="LapD_MoxY_peri_C"/>
</dbReference>
<feature type="transmembrane region" description="Helical" evidence="1">
    <location>
        <begin position="6"/>
        <end position="25"/>
    </location>
</feature>
<feature type="transmembrane region" description="Helical" evidence="1">
    <location>
        <begin position="152"/>
        <end position="171"/>
    </location>
</feature>
<gene>
    <name evidence="5" type="ORF">EA26_08430</name>
</gene>
<dbReference type="InterPro" id="IPR050706">
    <property type="entry name" value="Cyclic-di-GMP_PDE-like"/>
</dbReference>
<feature type="domain" description="EAL" evidence="2">
    <location>
        <begin position="404"/>
        <end position="637"/>
    </location>
</feature>
<dbReference type="Gene3D" id="3.30.110.200">
    <property type="match status" value="1"/>
</dbReference>
<feature type="domain" description="GGDEF" evidence="4">
    <location>
        <begin position="263"/>
        <end position="395"/>
    </location>
</feature>
<dbReference type="SUPFAM" id="SSF141868">
    <property type="entry name" value="EAL domain-like"/>
    <property type="match status" value="1"/>
</dbReference>
<dbReference type="Gene3D" id="3.30.70.270">
    <property type="match status" value="1"/>
</dbReference>
<name>A0A099LT97_9VIBR</name>
<evidence type="ECO:0000259" key="3">
    <source>
        <dbReference type="PROSITE" id="PS50885"/>
    </source>
</evidence>
<evidence type="ECO:0000256" key="1">
    <source>
        <dbReference type="SAM" id="Phobius"/>
    </source>
</evidence>
<evidence type="ECO:0000313" key="6">
    <source>
        <dbReference type="Proteomes" id="UP000029994"/>
    </source>
</evidence>
<dbReference type="SUPFAM" id="SSF55073">
    <property type="entry name" value="Nucleotide cyclase"/>
    <property type="match status" value="1"/>
</dbReference>
<dbReference type="EMBL" id="JMCG01000001">
    <property type="protein sequence ID" value="KGK11335.1"/>
    <property type="molecule type" value="Genomic_DNA"/>
</dbReference>
<keyword evidence="1" id="KW-0812">Transmembrane</keyword>
<dbReference type="Pfam" id="PF16448">
    <property type="entry name" value="LapD_MoxY_N"/>
    <property type="match status" value="1"/>
</dbReference>
<dbReference type="InterPro" id="IPR043128">
    <property type="entry name" value="Rev_trsase/Diguanyl_cyclase"/>
</dbReference>
<comment type="caution">
    <text evidence="5">The sequence shown here is derived from an EMBL/GenBank/DDBJ whole genome shotgun (WGS) entry which is preliminary data.</text>
</comment>
<dbReference type="InterPro" id="IPR035919">
    <property type="entry name" value="EAL_sf"/>
</dbReference>
<dbReference type="InterPro" id="IPR001633">
    <property type="entry name" value="EAL_dom"/>
</dbReference>
<dbReference type="RefSeq" id="WP_039428894.1">
    <property type="nucleotide sequence ID" value="NZ_CP061844.1"/>
</dbReference>
<dbReference type="Proteomes" id="UP000029994">
    <property type="component" value="Unassembled WGS sequence"/>
</dbReference>
<dbReference type="GO" id="GO:0071111">
    <property type="term" value="F:cyclic-guanylate-specific phosphodiesterase activity"/>
    <property type="evidence" value="ECO:0007669"/>
    <property type="project" value="InterPro"/>
</dbReference>
<dbReference type="PROSITE" id="PS50887">
    <property type="entry name" value="GGDEF"/>
    <property type="match status" value="1"/>
</dbReference>
<accession>A0A099LT97</accession>
<protein>
    <submittedName>
        <fullName evidence="5">Diguanylate cyclase</fullName>
    </submittedName>
</protein>
<proteinExistence type="predicted"/>
<keyword evidence="6" id="KW-1185">Reference proteome</keyword>
<dbReference type="PROSITE" id="PS50885">
    <property type="entry name" value="HAMP"/>
    <property type="match status" value="1"/>
</dbReference>
<dbReference type="CDD" id="cd01948">
    <property type="entry name" value="EAL"/>
    <property type="match status" value="1"/>
</dbReference>
<evidence type="ECO:0000259" key="2">
    <source>
        <dbReference type="PROSITE" id="PS50883"/>
    </source>
</evidence>
<dbReference type="AlphaFoldDB" id="A0A099LT97"/>
<dbReference type="Gene3D" id="6.20.270.20">
    <property type="entry name" value="LapD/MoxY periplasmic domain"/>
    <property type="match status" value="1"/>
</dbReference>
<organism evidence="5 6">
    <name type="scientific">Vibrio navarrensis</name>
    <dbReference type="NCBI Taxonomy" id="29495"/>
    <lineage>
        <taxon>Bacteria</taxon>
        <taxon>Pseudomonadati</taxon>
        <taxon>Pseudomonadota</taxon>
        <taxon>Gammaproteobacteria</taxon>
        <taxon>Vibrionales</taxon>
        <taxon>Vibrionaceae</taxon>
        <taxon>Vibrio</taxon>
    </lineage>
</organism>
<dbReference type="SMART" id="SM00052">
    <property type="entry name" value="EAL"/>
    <property type="match status" value="1"/>
</dbReference>
<dbReference type="GO" id="GO:0016020">
    <property type="term" value="C:membrane"/>
    <property type="evidence" value="ECO:0007669"/>
    <property type="project" value="InterPro"/>
</dbReference>
<reference evidence="5 6" key="1">
    <citation type="submission" date="2014-04" db="EMBL/GenBank/DDBJ databases">
        <title>Genome sequencing of Vibrio navarrensis strains.</title>
        <authorList>
            <person name="Gladney L.M."/>
            <person name="Katz L.S."/>
            <person name="Marino-Ramirez L."/>
            <person name="Jordan I.K."/>
        </authorList>
    </citation>
    <scope>NUCLEOTIDE SEQUENCE [LARGE SCALE GENOMIC DNA]</scope>
    <source>
        <strain evidence="5 6">ATCC 51183</strain>
    </source>
</reference>
<dbReference type="Pfam" id="PF00990">
    <property type="entry name" value="GGDEF"/>
    <property type="match status" value="1"/>
</dbReference>
<dbReference type="eggNOG" id="COG2199">
    <property type="taxonomic scope" value="Bacteria"/>
</dbReference>
<dbReference type="PROSITE" id="PS50883">
    <property type="entry name" value="EAL"/>
    <property type="match status" value="1"/>
</dbReference>